<gene>
    <name evidence="2" type="ORF">JOE66_001444</name>
</gene>
<feature type="region of interest" description="Disordered" evidence="1">
    <location>
        <begin position="1"/>
        <end position="23"/>
    </location>
</feature>
<feature type="compositionally biased region" description="Pro residues" evidence="1">
    <location>
        <begin position="290"/>
        <end position="300"/>
    </location>
</feature>
<organism evidence="2 3">
    <name type="scientific">Subtercola frigoramans</name>
    <dbReference type="NCBI Taxonomy" id="120298"/>
    <lineage>
        <taxon>Bacteria</taxon>
        <taxon>Bacillati</taxon>
        <taxon>Actinomycetota</taxon>
        <taxon>Actinomycetes</taxon>
        <taxon>Micrococcales</taxon>
        <taxon>Microbacteriaceae</taxon>
        <taxon>Subtercola</taxon>
    </lineage>
</organism>
<dbReference type="EMBL" id="JAFBBU010000001">
    <property type="protein sequence ID" value="MBM7471810.1"/>
    <property type="molecule type" value="Genomic_DNA"/>
</dbReference>
<keyword evidence="3" id="KW-1185">Reference proteome</keyword>
<dbReference type="RefSeq" id="WP_205108059.1">
    <property type="nucleotide sequence ID" value="NZ_BAAAHT010000013.1"/>
</dbReference>
<sequence length="300" mass="31321">MSDNKADDHTGTQAHSPSQPGSQAIRGIDRVLSIHRPVVLAHIKGLRRRHPTASPQQLIAILERHYLAAVTSGGAAVGATAVIPAVGTGASLALTGVETLGFLEASALFAQSITEVHGIAVSDPDRARALVMTLMMGSGGADLVQNLARQAGGSGLPLTQFWGTLITRNLPQATVGPVADQVKKTFLKHFAVWTGGTAIGRMMPFGIGAVIGGGGNLMLGRRVIVQSRSAFGPAPLQFPPGTEPTVRIAGPTDDTDNRSNPAGTLRSRLWPPATPRSLTPFRRRATERSSPPPEPSETGL</sequence>
<evidence type="ECO:0000313" key="3">
    <source>
        <dbReference type="Proteomes" id="UP000776164"/>
    </source>
</evidence>
<evidence type="ECO:0000256" key="1">
    <source>
        <dbReference type="SAM" id="MobiDB-lite"/>
    </source>
</evidence>
<dbReference type="Proteomes" id="UP000776164">
    <property type="component" value="Unassembled WGS sequence"/>
</dbReference>
<evidence type="ECO:0008006" key="4">
    <source>
        <dbReference type="Google" id="ProtNLM"/>
    </source>
</evidence>
<evidence type="ECO:0000313" key="2">
    <source>
        <dbReference type="EMBL" id="MBM7471810.1"/>
    </source>
</evidence>
<comment type="caution">
    <text evidence="2">The sequence shown here is derived from an EMBL/GenBank/DDBJ whole genome shotgun (WGS) entry which is preliminary data.</text>
</comment>
<name>A0ABS2L3Y5_9MICO</name>
<feature type="compositionally biased region" description="Polar residues" evidence="1">
    <location>
        <begin position="11"/>
        <end position="22"/>
    </location>
</feature>
<proteinExistence type="predicted"/>
<protein>
    <recommendedName>
        <fullName evidence="4">Di-and tripeptidase</fullName>
    </recommendedName>
</protein>
<feature type="region of interest" description="Disordered" evidence="1">
    <location>
        <begin position="232"/>
        <end position="300"/>
    </location>
</feature>
<accession>A0ABS2L3Y5</accession>
<feature type="compositionally biased region" description="Basic and acidic residues" evidence="1">
    <location>
        <begin position="1"/>
        <end position="10"/>
    </location>
</feature>
<reference evidence="2 3" key="1">
    <citation type="submission" date="2021-01" db="EMBL/GenBank/DDBJ databases">
        <title>Sequencing the genomes of 1000 actinobacteria strains.</title>
        <authorList>
            <person name="Klenk H.-P."/>
        </authorList>
    </citation>
    <scope>NUCLEOTIDE SEQUENCE [LARGE SCALE GENOMIC DNA]</scope>
    <source>
        <strain evidence="2 3">DSM 13057</strain>
    </source>
</reference>